<reference evidence="1" key="1">
    <citation type="submission" date="2020-06" db="EMBL/GenBank/DDBJ databases">
        <authorList>
            <person name="Li T."/>
            <person name="Hu X."/>
            <person name="Zhang T."/>
            <person name="Song X."/>
            <person name="Zhang H."/>
            <person name="Dai N."/>
            <person name="Sheng W."/>
            <person name="Hou X."/>
            <person name="Wei L."/>
        </authorList>
    </citation>
    <scope>NUCLEOTIDE SEQUENCE</scope>
    <source>
        <strain evidence="1">KEN1</strain>
        <tissue evidence="1">Leaf</tissue>
    </source>
</reference>
<proteinExistence type="predicted"/>
<evidence type="ECO:0000313" key="1">
    <source>
        <dbReference type="EMBL" id="KAL0420342.1"/>
    </source>
</evidence>
<comment type="caution">
    <text evidence="1">The sequence shown here is derived from an EMBL/GenBank/DDBJ whole genome shotgun (WGS) entry which is preliminary data.</text>
</comment>
<gene>
    <name evidence="1" type="ORF">Slati_3057100</name>
</gene>
<name>A0AAW2UTQ9_9LAMI</name>
<dbReference type="AlphaFoldDB" id="A0AAW2UTQ9"/>
<accession>A0AAW2UTQ9</accession>
<sequence>MEVLQIVEALLQIHRGPDTVCLHAQAEYTPSSLLSMHFCPCTAGIVAPLLDGPMTIPRNSFILWLAVQGKLSTMDKPWLNIEASVFSVQQESWRHMTAFSLGAASQLNVWRSVGGKLGSNGLSSTGIRESIWHLGDGDVSILSTQHIDTYSLAFWVPYLARENNTRLVIGGTLKQPMVIAAVATEQIKCRIMSHKVNNIALYSLYRLWRIPWLED</sequence>
<dbReference type="EMBL" id="JACGWN010000011">
    <property type="protein sequence ID" value="KAL0420342.1"/>
    <property type="molecule type" value="Genomic_DNA"/>
</dbReference>
<reference evidence="1" key="2">
    <citation type="journal article" date="2024" name="Plant">
        <title>Genomic evolution and insights into agronomic trait innovations of Sesamum species.</title>
        <authorList>
            <person name="Miao H."/>
            <person name="Wang L."/>
            <person name="Qu L."/>
            <person name="Liu H."/>
            <person name="Sun Y."/>
            <person name="Le M."/>
            <person name="Wang Q."/>
            <person name="Wei S."/>
            <person name="Zheng Y."/>
            <person name="Lin W."/>
            <person name="Duan Y."/>
            <person name="Cao H."/>
            <person name="Xiong S."/>
            <person name="Wang X."/>
            <person name="Wei L."/>
            <person name="Li C."/>
            <person name="Ma Q."/>
            <person name="Ju M."/>
            <person name="Zhao R."/>
            <person name="Li G."/>
            <person name="Mu C."/>
            <person name="Tian Q."/>
            <person name="Mei H."/>
            <person name="Zhang T."/>
            <person name="Gao T."/>
            <person name="Zhang H."/>
        </authorList>
    </citation>
    <scope>NUCLEOTIDE SEQUENCE</scope>
    <source>
        <strain evidence="1">KEN1</strain>
    </source>
</reference>
<protein>
    <submittedName>
        <fullName evidence="1">Uncharacterized protein</fullName>
    </submittedName>
</protein>
<organism evidence="1">
    <name type="scientific">Sesamum latifolium</name>
    <dbReference type="NCBI Taxonomy" id="2727402"/>
    <lineage>
        <taxon>Eukaryota</taxon>
        <taxon>Viridiplantae</taxon>
        <taxon>Streptophyta</taxon>
        <taxon>Embryophyta</taxon>
        <taxon>Tracheophyta</taxon>
        <taxon>Spermatophyta</taxon>
        <taxon>Magnoliopsida</taxon>
        <taxon>eudicotyledons</taxon>
        <taxon>Gunneridae</taxon>
        <taxon>Pentapetalae</taxon>
        <taxon>asterids</taxon>
        <taxon>lamiids</taxon>
        <taxon>Lamiales</taxon>
        <taxon>Pedaliaceae</taxon>
        <taxon>Sesamum</taxon>
    </lineage>
</organism>